<dbReference type="PROSITE" id="PS50930">
    <property type="entry name" value="HTH_LYTTR"/>
    <property type="match status" value="1"/>
</dbReference>
<evidence type="ECO:0000313" key="2">
    <source>
        <dbReference type="EMBL" id="SES07660.1"/>
    </source>
</evidence>
<dbReference type="GO" id="GO:0000156">
    <property type="term" value="F:phosphorelay response regulator activity"/>
    <property type="evidence" value="ECO:0007669"/>
    <property type="project" value="InterPro"/>
</dbReference>
<feature type="domain" description="HTH LytTR-type" evidence="1">
    <location>
        <begin position="45"/>
        <end position="150"/>
    </location>
</feature>
<dbReference type="EMBL" id="FOHA01000028">
    <property type="protein sequence ID" value="SES07660.1"/>
    <property type="molecule type" value="Genomic_DNA"/>
</dbReference>
<dbReference type="STRING" id="142588.SAMN04488559_1286"/>
<dbReference type="GO" id="GO:0003677">
    <property type="term" value="F:DNA binding"/>
    <property type="evidence" value="ECO:0007669"/>
    <property type="project" value="UniProtKB-KW"/>
</dbReference>
<dbReference type="Gene3D" id="2.40.50.1020">
    <property type="entry name" value="LytTr DNA-binding domain"/>
    <property type="match status" value="1"/>
</dbReference>
<dbReference type="Pfam" id="PF04397">
    <property type="entry name" value="LytTR"/>
    <property type="match status" value="1"/>
</dbReference>
<dbReference type="PANTHER" id="PTHR37299">
    <property type="entry name" value="TRANSCRIPTIONAL REGULATOR-RELATED"/>
    <property type="match status" value="1"/>
</dbReference>
<keyword evidence="2" id="KW-0238">DNA-binding</keyword>
<evidence type="ECO:0000259" key="1">
    <source>
        <dbReference type="PROSITE" id="PS50930"/>
    </source>
</evidence>
<dbReference type="Proteomes" id="UP000198948">
    <property type="component" value="Unassembled WGS sequence"/>
</dbReference>
<dbReference type="InterPro" id="IPR046947">
    <property type="entry name" value="LytR-like"/>
</dbReference>
<reference evidence="2 3" key="1">
    <citation type="submission" date="2016-10" db="EMBL/GenBank/DDBJ databases">
        <authorList>
            <person name="de Groot N.N."/>
        </authorList>
    </citation>
    <scope>NUCLEOTIDE SEQUENCE [LARGE SCALE GENOMIC DNA]</scope>
    <source>
        <strain evidence="2 3">DSM 13760</strain>
    </source>
</reference>
<protein>
    <submittedName>
        <fullName evidence="2">LytTr DNA-binding domain-containing protein</fullName>
    </submittedName>
</protein>
<name>A0A1H9UDL4_9LACT</name>
<evidence type="ECO:0000313" key="3">
    <source>
        <dbReference type="Proteomes" id="UP000198948"/>
    </source>
</evidence>
<dbReference type="RefSeq" id="WP_092654120.1">
    <property type="nucleotide sequence ID" value="NZ_FOHA01000028.1"/>
</dbReference>
<dbReference type="AlphaFoldDB" id="A0A1H9UDL4"/>
<accession>A0A1H9UDL4</accession>
<sequence length="153" mass="18099">MELVHKINNQLDRIFITVETTTEAEQQYEKIAQHLSELNKKTTVINGKNNRELQLPIRDIVLIEAEGTVCNLVTRDGQYYLLNKRLKDAEQLLNEETYFVKINKTTMINLYDVKEFEMIDHFKIQIETKNGYQQVVNRSFTKLFKSRMEALLK</sequence>
<gene>
    <name evidence="2" type="ORF">SAMN04488559_1286</name>
</gene>
<dbReference type="PANTHER" id="PTHR37299:SF1">
    <property type="entry name" value="STAGE 0 SPORULATION PROTEIN A HOMOLOG"/>
    <property type="match status" value="1"/>
</dbReference>
<dbReference type="SMART" id="SM00850">
    <property type="entry name" value="LytTR"/>
    <property type="match status" value="1"/>
</dbReference>
<organism evidence="2 3">
    <name type="scientific">Isobaculum melis</name>
    <dbReference type="NCBI Taxonomy" id="142588"/>
    <lineage>
        <taxon>Bacteria</taxon>
        <taxon>Bacillati</taxon>
        <taxon>Bacillota</taxon>
        <taxon>Bacilli</taxon>
        <taxon>Lactobacillales</taxon>
        <taxon>Carnobacteriaceae</taxon>
        <taxon>Isobaculum</taxon>
    </lineage>
</organism>
<keyword evidence="3" id="KW-1185">Reference proteome</keyword>
<dbReference type="OrthoDB" id="9808614at2"/>
<proteinExistence type="predicted"/>
<dbReference type="InterPro" id="IPR007492">
    <property type="entry name" value="LytTR_DNA-bd_dom"/>
</dbReference>